<gene>
    <name evidence="1" type="ORF">BN2614_LOCUS2</name>
</gene>
<dbReference type="EMBL" id="CYRY02000381">
    <property type="protein sequence ID" value="VCW49872.1"/>
    <property type="molecule type" value="Genomic_DNA"/>
</dbReference>
<name>A0A9X9LCH0_GULGU</name>
<evidence type="ECO:0000313" key="2">
    <source>
        <dbReference type="Proteomes" id="UP000269945"/>
    </source>
</evidence>
<sequence>MNVGEFHQSCLIGSFGQIHQTSSNDSSFSFIKSSWEIKGQNPSQMLYLLSIYF</sequence>
<dbReference type="AlphaFoldDB" id="A0A9X9LCH0"/>
<reference evidence="1 2" key="1">
    <citation type="submission" date="2018-10" db="EMBL/GenBank/DDBJ databases">
        <authorList>
            <person name="Ekblom R."/>
            <person name="Jareborg N."/>
        </authorList>
    </citation>
    <scope>NUCLEOTIDE SEQUENCE [LARGE SCALE GENOMIC DNA]</scope>
    <source>
        <tissue evidence="1">Muscle</tissue>
    </source>
</reference>
<comment type="caution">
    <text evidence="1">The sequence shown here is derived from an EMBL/GenBank/DDBJ whole genome shotgun (WGS) entry which is preliminary data.</text>
</comment>
<accession>A0A9X9LCH0</accession>
<proteinExistence type="predicted"/>
<evidence type="ECO:0000313" key="1">
    <source>
        <dbReference type="EMBL" id="VCW49872.1"/>
    </source>
</evidence>
<keyword evidence="2" id="KW-1185">Reference proteome</keyword>
<organism evidence="1 2">
    <name type="scientific">Gulo gulo</name>
    <name type="common">Wolverine</name>
    <name type="synonym">Gluton</name>
    <dbReference type="NCBI Taxonomy" id="48420"/>
    <lineage>
        <taxon>Eukaryota</taxon>
        <taxon>Metazoa</taxon>
        <taxon>Chordata</taxon>
        <taxon>Craniata</taxon>
        <taxon>Vertebrata</taxon>
        <taxon>Euteleostomi</taxon>
        <taxon>Mammalia</taxon>
        <taxon>Eutheria</taxon>
        <taxon>Laurasiatheria</taxon>
        <taxon>Carnivora</taxon>
        <taxon>Caniformia</taxon>
        <taxon>Musteloidea</taxon>
        <taxon>Mustelidae</taxon>
        <taxon>Guloninae</taxon>
        <taxon>Gulo</taxon>
    </lineage>
</organism>
<dbReference type="Proteomes" id="UP000269945">
    <property type="component" value="Unassembled WGS sequence"/>
</dbReference>
<protein>
    <submittedName>
        <fullName evidence="1">Uncharacterized protein</fullName>
    </submittedName>
</protein>